<comment type="caution">
    <text evidence="2">The sequence shown here is derived from an EMBL/GenBank/DDBJ whole genome shotgun (WGS) entry which is preliminary data.</text>
</comment>
<feature type="compositionally biased region" description="Acidic residues" evidence="1">
    <location>
        <begin position="99"/>
        <end position="115"/>
    </location>
</feature>
<evidence type="ECO:0000313" key="2">
    <source>
        <dbReference type="EMBL" id="MDO7906045.1"/>
    </source>
</evidence>
<protein>
    <submittedName>
        <fullName evidence="2">YtxH domain-containing protein</fullName>
    </submittedName>
</protein>
<dbReference type="RefSeq" id="WP_305023223.1">
    <property type="nucleotide sequence ID" value="NZ_JAUQTB010000002.1"/>
</dbReference>
<sequence length="115" mass="12459">MNEKNKGLLWGLLAGSVAGGVTALLLAPKSGKELRHDIADGARLVGDKSQELVSKVNEQRIVLVDKIKTTAGLVIEDLQSLRACKDEEQELATTSSLDSSEEAVEEERQDETELQ</sequence>
<feature type="region of interest" description="Disordered" evidence="1">
    <location>
        <begin position="89"/>
        <end position="115"/>
    </location>
</feature>
<keyword evidence="3" id="KW-1185">Reference proteome</keyword>
<evidence type="ECO:0000256" key="1">
    <source>
        <dbReference type="SAM" id="MobiDB-lite"/>
    </source>
</evidence>
<dbReference type="EMBL" id="JAUQTB010000002">
    <property type="protein sequence ID" value="MDO7906045.1"/>
    <property type="molecule type" value="Genomic_DNA"/>
</dbReference>
<dbReference type="PANTHER" id="PTHR35792:SF2">
    <property type="entry name" value="GENERAL STRESS PROTEIN"/>
    <property type="match status" value="1"/>
</dbReference>
<gene>
    <name evidence="2" type="ORF">Q5741_06380</name>
</gene>
<proteinExistence type="predicted"/>
<accession>A0ABT9C9V8</accession>
<dbReference type="InterPro" id="IPR052928">
    <property type="entry name" value="Desiccation-related_membrane"/>
</dbReference>
<dbReference type="InterPro" id="IPR024623">
    <property type="entry name" value="YtxH"/>
</dbReference>
<organism evidence="2 3">
    <name type="scientific">Paenibacillus lacisoli</name>
    <dbReference type="NCBI Taxonomy" id="3064525"/>
    <lineage>
        <taxon>Bacteria</taxon>
        <taxon>Bacillati</taxon>
        <taxon>Bacillota</taxon>
        <taxon>Bacilli</taxon>
        <taxon>Bacillales</taxon>
        <taxon>Paenibacillaceae</taxon>
        <taxon>Paenibacillus</taxon>
    </lineage>
</organism>
<reference evidence="2 3" key="1">
    <citation type="submission" date="2023-07" db="EMBL/GenBank/DDBJ databases">
        <title>Paenibacillus sp. JX-17 nov. isolated from soil.</title>
        <authorList>
            <person name="Wan Y."/>
            <person name="Liu B."/>
        </authorList>
    </citation>
    <scope>NUCLEOTIDE SEQUENCE [LARGE SCALE GENOMIC DNA]</scope>
    <source>
        <strain evidence="2 3">JX-17</strain>
    </source>
</reference>
<dbReference type="Proteomes" id="UP001240171">
    <property type="component" value="Unassembled WGS sequence"/>
</dbReference>
<name>A0ABT9C9V8_9BACL</name>
<evidence type="ECO:0000313" key="3">
    <source>
        <dbReference type="Proteomes" id="UP001240171"/>
    </source>
</evidence>
<dbReference type="PANTHER" id="PTHR35792">
    <property type="entry name" value="GENERAL STRESS PROTEIN"/>
    <property type="match status" value="1"/>
</dbReference>
<dbReference type="Pfam" id="PF12732">
    <property type="entry name" value="YtxH"/>
    <property type="match status" value="1"/>
</dbReference>